<dbReference type="Pfam" id="PF00270">
    <property type="entry name" value="DEAD"/>
    <property type="match status" value="1"/>
</dbReference>
<dbReference type="Gene3D" id="3.40.50.300">
    <property type="entry name" value="P-loop containing nucleotide triphosphate hydrolases"/>
    <property type="match status" value="2"/>
</dbReference>
<gene>
    <name evidence="11" type="ordered locus">Isop_2841</name>
</gene>
<evidence type="ECO:0000256" key="5">
    <source>
        <dbReference type="ARBA" id="ARBA00022840"/>
    </source>
</evidence>
<dbReference type="HOGENOM" id="CLU_002025_3_1_0"/>
<keyword evidence="5" id="KW-0067">ATP-binding</keyword>
<dbReference type="InterPro" id="IPR055367">
    <property type="entry name" value="WH4_Lhr"/>
</dbReference>
<dbReference type="InterPro" id="IPR011545">
    <property type="entry name" value="DEAD/DEAH_box_helicase_dom"/>
</dbReference>
<dbReference type="SUPFAM" id="SSF52540">
    <property type="entry name" value="P-loop containing nucleoside triphosphate hydrolases"/>
    <property type="match status" value="1"/>
</dbReference>
<evidence type="ECO:0000259" key="10">
    <source>
        <dbReference type="PROSITE" id="PS51194"/>
    </source>
</evidence>
<evidence type="ECO:0000259" key="9">
    <source>
        <dbReference type="PROSITE" id="PS51192"/>
    </source>
</evidence>
<evidence type="ECO:0000256" key="6">
    <source>
        <dbReference type="ARBA" id="ARBA00023125"/>
    </source>
</evidence>
<dbReference type="SMART" id="SM00382">
    <property type="entry name" value="AAA"/>
    <property type="match status" value="1"/>
</dbReference>
<dbReference type="eggNOG" id="COG1201">
    <property type="taxonomic scope" value="Bacteria"/>
</dbReference>
<dbReference type="PROSITE" id="PS51192">
    <property type="entry name" value="HELICASE_ATP_BIND_1"/>
    <property type="match status" value="1"/>
</dbReference>
<dbReference type="Proteomes" id="UP000008631">
    <property type="component" value="Chromosome"/>
</dbReference>
<dbReference type="InterPro" id="IPR001650">
    <property type="entry name" value="Helicase_C-like"/>
</dbReference>
<evidence type="ECO:0000313" key="11">
    <source>
        <dbReference type="EMBL" id="ADV63407.1"/>
    </source>
</evidence>
<dbReference type="Pfam" id="PF23234">
    <property type="entry name" value="WHD_4th_Lhr"/>
    <property type="match status" value="1"/>
</dbReference>
<dbReference type="InterPro" id="IPR027417">
    <property type="entry name" value="P-loop_NTPase"/>
</dbReference>
<dbReference type="PANTHER" id="PTHR47962">
    <property type="entry name" value="ATP-DEPENDENT HELICASE LHR-RELATED-RELATED"/>
    <property type="match status" value="1"/>
</dbReference>
<dbReference type="InterPro" id="IPR013701">
    <property type="entry name" value="Lhr-like_DEAD/DEAH_assoc"/>
</dbReference>
<keyword evidence="6" id="KW-0238">DNA-binding</keyword>
<reference evidence="11 12" key="2">
    <citation type="journal article" date="2011" name="Stand. Genomic Sci.">
        <title>Complete genome sequence of Isosphaera pallida type strain (IS1B).</title>
        <authorList>
            <consortium name="US DOE Joint Genome Institute (JGI-PGF)"/>
            <person name="Goker M."/>
            <person name="Cleland D."/>
            <person name="Saunders E."/>
            <person name="Lapidus A."/>
            <person name="Nolan M."/>
            <person name="Lucas S."/>
            <person name="Hammon N."/>
            <person name="Deshpande S."/>
            <person name="Cheng J.F."/>
            <person name="Tapia R."/>
            <person name="Han C."/>
            <person name="Goodwin L."/>
            <person name="Pitluck S."/>
            <person name="Liolios K."/>
            <person name="Pagani I."/>
            <person name="Ivanova N."/>
            <person name="Mavromatis K."/>
            <person name="Pati A."/>
            <person name="Chen A."/>
            <person name="Palaniappan K."/>
            <person name="Land M."/>
            <person name="Hauser L."/>
            <person name="Chang Y.J."/>
            <person name="Jeffries C.D."/>
            <person name="Detter J.C."/>
            <person name="Beck B."/>
            <person name="Woyke T."/>
            <person name="Bristow J."/>
            <person name="Eisen J.A."/>
            <person name="Markowitz V."/>
            <person name="Hugenholtz P."/>
            <person name="Kyrpides N.C."/>
            <person name="Klenk H.P."/>
        </authorList>
    </citation>
    <scope>NUCLEOTIDE SEQUENCE [LARGE SCALE GENOMIC DNA]</scope>
    <source>
        <strain evidence="12">ATCC 43644 / DSM 9630 / IS1B</strain>
    </source>
</reference>
<keyword evidence="2" id="KW-0227">DNA damage</keyword>
<keyword evidence="12" id="KW-1185">Reference proteome</keyword>
<dbReference type="FunCoup" id="E8R1I9">
    <property type="interactions" value="46"/>
</dbReference>
<dbReference type="GO" id="GO:0003677">
    <property type="term" value="F:DNA binding"/>
    <property type="evidence" value="ECO:0007669"/>
    <property type="project" value="UniProtKB-KW"/>
</dbReference>
<sequence>MATCSWIVPEPPTIATTEADDPLDAFLPPVRIWFQRCFAEVTPPQRLGWPVIRAGRHALIVAPTGSGKTLAAFLAALDHLWRHPAAGSGTRILYISPLKALNADVARNLEAPLDGILAVAEEQGTPLPRLTLGVRSGDTPPDARRRMRIKPPDLLVTTPESLNILLTSKAREGLRTVEYVIVDEIHALLNDKRGVFLALLLERLEALRAGPFVRIGLSATVRPLETAARFLGGHTTDPTNPTRLVPRPVAIVDAGQRRQLDLEVILPSERTAAKSRGDVPRAHGSRRGESLAERSIWPSLERRLLEWIDQHRSTLIFANNRRVVERLAARLNERHQDQDASTKSREAGASWNSASLLVRAHHGSLSLEQRRATEEELKAGRLKAVAATASLELGIDMGAIDLVCQIESPGRVSRALQRVGRAGHVVGASSKGKLIAKTRGDLLEAAALVKLMKEGQVEPTRPPRNCLDVLAQQIVAIVAGGPIEVRAVYDLVRRADPYVALSEAAFESALNLVTGRFDVAALRDFRARVVWDRIHNRLHPLPGSARLAIVNGGAIPETGQYPVRLGGNGPRLGELDEEFVLERRVGETFSLGTSTWRIEAIEPHGVVVAPASGQAAFVPFWRGEGSGRSRELGAEVGRITRWLAGVRPGSPEEAHALEILRRDHDLESHAAWALLRYVRRQVQQAGVAPDDQTILIEAFLDPTGETGLAVLSPWGSAIHHALRLVLISLIRERLGIEAASLHGDDGVLIRLPGTDQPPLDLLTRLTAAEARQRLLDELAESPLFGMRFRQNAGRALLMPRPHPGRRSPLWLQRLRAKDLLQVARGFPDFPIVLETHRQCLEEDLDLPGLTQLLDDLQAGRVRLATHRSVSGRPSPFASGLIHQFQSTFLYEWDQPVGHRRGGGRRGRNSADRFERAAQTRSGDLDPITLELIDDLAAQRVEDRLRDGGQPPRVIEETAQRLQRMGDLLPHELVGAMAAHLADLEAQGRAVRFPLRAGDAWIAAEDWPLYHAAFQAGRVGDGNGDDDARRAETARETILLRHLRTRSLVGLDDLVARYPLDAAEATDLLERFAREGRLVKLREVPSDDASHPTNPRFADPANLEAIRRVTLALKRREAVAVAPEVFADFIARRQFVHPATRLTMSFADPSSLRDDPEHDPLDRVLVMLQGVHADWPTWKTCLLPGRIAGFRADWLGDRLASWGWRWRARPQADVRDGPGLNNALVALVDQEFLGMLNEADAHHAADDPANPAGADPVANEVWETLKGRGASFVDDLALLLGREPSRVRRALRDLAARGMVSNDRLEPLEEGDLPTPSLADSQSVWRGGARRGGWRIGAETRRRLRGRTEGRWFALTVETPSQRDPESRWDRWIEALLTRYGVLTRELAALCPQAPPWRELAARLDRLEWRGEVRRGHFVEGLSGPQFADPQAWNQLSAHRPDPDDTPFLIAAVDPANLYGTGAPFDLPLAAREGGAWASFARHRGHWLVLRGGRPVLLIEQEGKTLTAPPSASESECRAALELFAGLPTTSHSRAHARLRVERFNGAPVRQSIAEGWLKALGFVPDPPGLTLFRVH</sequence>
<dbReference type="PROSITE" id="PS51194">
    <property type="entry name" value="HELICASE_CTER"/>
    <property type="match status" value="1"/>
</dbReference>
<keyword evidence="3" id="KW-0378">Hydrolase</keyword>
<protein>
    <submittedName>
        <fullName evidence="11">DEAD/H associated domain protein</fullName>
    </submittedName>
</protein>
<dbReference type="GO" id="GO:0006281">
    <property type="term" value="P:DNA repair"/>
    <property type="evidence" value="ECO:0007669"/>
    <property type="project" value="UniProtKB-KW"/>
</dbReference>
<dbReference type="GO" id="GO:0004386">
    <property type="term" value="F:helicase activity"/>
    <property type="evidence" value="ECO:0007669"/>
    <property type="project" value="UniProtKB-KW"/>
</dbReference>
<reference key="1">
    <citation type="submission" date="2010-11" db="EMBL/GenBank/DDBJ databases">
        <title>The complete sequence of chromosome of Isophaera pallida ATCC 43644.</title>
        <authorList>
            <consortium name="US DOE Joint Genome Institute (JGI-PGF)"/>
            <person name="Lucas S."/>
            <person name="Copeland A."/>
            <person name="Lapidus A."/>
            <person name="Bruce D."/>
            <person name="Goodwin L."/>
            <person name="Pitluck S."/>
            <person name="Kyrpides N."/>
            <person name="Mavromatis K."/>
            <person name="Pagani I."/>
            <person name="Ivanova N."/>
            <person name="Saunders E."/>
            <person name="Brettin T."/>
            <person name="Detter J.C."/>
            <person name="Han C."/>
            <person name="Tapia R."/>
            <person name="Land M."/>
            <person name="Hauser L."/>
            <person name="Markowitz V."/>
            <person name="Cheng J.-F."/>
            <person name="Hugenholtz P."/>
            <person name="Woyke T."/>
            <person name="Wu D."/>
            <person name="Eisen J.A."/>
        </authorList>
    </citation>
    <scope>NUCLEOTIDE SEQUENCE</scope>
    <source>
        <strain>ATCC 43644</strain>
    </source>
</reference>
<evidence type="ECO:0000256" key="1">
    <source>
        <dbReference type="ARBA" id="ARBA00022741"/>
    </source>
</evidence>
<accession>E8R1I9</accession>
<evidence type="ECO:0000256" key="8">
    <source>
        <dbReference type="ARBA" id="ARBA00023235"/>
    </source>
</evidence>
<keyword evidence="4" id="KW-0347">Helicase</keyword>
<dbReference type="InterPro" id="IPR003593">
    <property type="entry name" value="AAA+_ATPase"/>
</dbReference>
<evidence type="ECO:0000256" key="7">
    <source>
        <dbReference type="ARBA" id="ARBA00023204"/>
    </source>
</evidence>
<dbReference type="Pfam" id="PF08494">
    <property type="entry name" value="DEAD_assoc"/>
    <property type="match status" value="1"/>
</dbReference>
<dbReference type="InterPro" id="IPR052511">
    <property type="entry name" value="ATP-dep_Helicase"/>
</dbReference>
<dbReference type="SMART" id="SM00487">
    <property type="entry name" value="DEXDc"/>
    <property type="match status" value="1"/>
</dbReference>
<dbReference type="SMART" id="SM00490">
    <property type="entry name" value="HELICc"/>
    <property type="match status" value="1"/>
</dbReference>
<dbReference type="EMBL" id="CP002353">
    <property type="protein sequence ID" value="ADV63407.1"/>
    <property type="molecule type" value="Genomic_DNA"/>
</dbReference>
<dbReference type="InterPro" id="IPR014001">
    <property type="entry name" value="Helicase_ATP-bd"/>
</dbReference>
<organism evidence="11 12">
    <name type="scientific">Isosphaera pallida (strain ATCC 43644 / DSM 9630 / IS1B)</name>
    <dbReference type="NCBI Taxonomy" id="575540"/>
    <lineage>
        <taxon>Bacteria</taxon>
        <taxon>Pseudomonadati</taxon>
        <taxon>Planctomycetota</taxon>
        <taxon>Planctomycetia</taxon>
        <taxon>Isosphaerales</taxon>
        <taxon>Isosphaeraceae</taxon>
        <taxon>Isosphaera</taxon>
    </lineage>
</organism>
<evidence type="ECO:0000313" key="12">
    <source>
        <dbReference type="Proteomes" id="UP000008631"/>
    </source>
</evidence>
<dbReference type="GO" id="GO:0016887">
    <property type="term" value="F:ATP hydrolysis activity"/>
    <property type="evidence" value="ECO:0007669"/>
    <property type="project" value="TreeGrafter"/>
</dbReference>
<dbReference type="Pfam" id="PF19306">
    <property type="entry name" value="WHD_Lhr"/>
    <property type="match status" value="1"/>
</dbReference>
<dbReference type="Pfam" id="PF00271">
    <property type="entry name" value="Helicase_C"/>
    <property type="match status" value="1"/>
</dbReference>
<evidence type="ECO:0000256" key="3">
    <source>
        <dbReference type="ARBA" id="ARBA00022801"/>
    </source>
</evidence>
<keyword evidence="1" id="KW-0547">Nucleotide-binding</keyword>
<evidence type="ECO:0000256" key="4">
    <source>
        <dbReference type="ARBA" id="ARBA00022806"/>
    </source>
</evidence>
<evidence type="ECO:0000256" key="2">
    <source>
        <dbReference type="ARBA" id="ARBA00022763"/>
    </source>
</evidence>
<keyword evidence="8" id="KW-0413">Isomerase</keyword>
<proteinExistence type="predicted"/>
<dbReference type="GO" id="GO:0005524">
    <property type="term" value="F:ATP binding"/>
    <property type="evidence" value="ECO:0007669"/>
    <property type="project" value="UniProtKB-KW"/>
</dbReference>
<dbReference type="InParanoid" id="E8R1I9"/>
<dbReference type="KEGG" id="ipa:Isop_2841"/>
<dbReference type="InterPro" id="IPR045628">
    <property type="entry name" value="Lhr_WH_dom"/>
</dbReference>
<dbReference type="STRING" id="575540.Isop_2841"/>
<dbReference type="PANTHER" id="PTHR47962:SF5">
    <property type="entry name" value="ATP-DEPENDENT HELICASE LHR-RELATED"/>
    <property type="match status" value="1"/>
</dbReference>
<name>E8R1I9_ISOPI</name>
<feature type="domain" description="Helicase C-terminal" evidence="10">
    <location>
        <begin position="299"/>
        <end position="468"/>
    </location>
</feature>
<keyword evidence="7" id="KW-0234">DNA repair</keyword>
<dbReference type="RefSeq" id="WP_013565695.1">
    <property type="nucleotide sequence ID" value="NC_014962.1"/>
</dbReference>
<feature type="domain" description="Helicase ATP-binding" evidence="9">
    <location>
        <begin position="49"/>
        <end position="239"/>
    </location>
</feature>